<dbReference type="RefSeq" id="WP_179979872.1">
    <property type="nucleotide sequence ID" value="NZ_LT608333.1"/>
</dbReference>
<proteinExistence type="predicted"/>
<dbReference type="PROSITE" id="PS50846">
    <property type="entry name" value="HMA_2"/>
    <property type="match status" value="1"/>
</dbReference>
<dbReference type="InterPro" id="IPR006121">
    <property type="entry name" value="HMA_dom"/>
</dbReference>
<feature type="domain" description="HMA" evidence="1">
    <location>
        <begin position="1"/>
        <end position="65"/>
    </location>
</feature>
<dbReference type="InterPro" id="IPR036163">
    <property type="entry name" value="HMA_dom_sf"/>
</dbReference>
<dbReference type="GO" id="GO:0046872">
    <property type="term" value="F:metal ion binding"/>
    <property type="evidence" value="ECO:0007669"/>
    <property type="project" value="InterPro"/>
</dbReference>
<sequence>MKSLKVNGMRCGHCKSAVEEAAGKIPGVKNPLVDLDEKVLRYEEDGPVDMDALRTAISNIGFDPE</sequence>
<dbReference type="EMBL" id="FMJC01000002">
    <property type="protein sequence ID" value="SCM71707.1"/>
    <property type="molecule type" value="Genomic_DNA"/>
</dbReference>
<dbReference type="AlphaFoldDB" id="A0A212L2J5"/>
<dbReference type="SUPFAM" id="SSF55008">
    <property type="entry name" value="HMA, heavy metal-associated domain"/>
    <property type="match status" value="1"/>
</dbReference>
<reference evidence="2" key="1">
    <citation type="submission" date="2016-08" db="EMBL/GenBank/DDBJ databases">
        <authorList>
            <person name="Seilhamer J.J."/>
        </authorList>
    </citation>
    <scope>NUCLEOTIDE SEQUENCE</scope>
    <source>
        <strain evidence="2">86-1</strain>
    </source>
</reference>
<evidence type="ECO:0000313" key="2">
    <source>
        <dbReference type="EMBL" id="SCM71707.1"/>
    </source>
</evidence>
<accession>A0A212L2J5</accession>
<organism evidence="2">
    <name type="scientific">uncultured Desulfovibrio sp</name>
    <dbReference type="NCBI Taxonomy" id="167968"/>
    <lineage>
        <taxon>Bacteria</taxon>
        <taxon>Pseudomonadati</taxon>
        <taxon>Thermodesulfobacteriota</taxon>
        <taxon>Desulfovibrionia</taxon>
        <taxon>Desulfovibrionales</taxon>
        <taxon>Desulfovibrionaceae</taxon>
        <taxon>Desulfovibrio</taxon>
        <taxon>environmental samples</taxon>
    </lineage>
</organism>
<dbReference type="CDD" id="cd00371">
    <property type="entry name" value="HMA"/>
    <property type="match status" value="1"/>
</dbReference>
<name>A0A212L2J5_9BACT</name>
<dbReference type="Pfam" id="PF00403">
    <property type="entry name" value="HMA"/>
    <property type="match status" value="1"/>
</dbReference>
<dbReference type="Gene3D" id="3.30.70.100">
    <property type="match status" value="1"/>
</dbReference>
<gene>
    <name evidence="2" type="primary">copZ</name>
    <name evidence="2" type="ORF">KL86DES1_20146</name>
</gene>
<protein>
    <submittedName>
        <fullName evidence="2">Copper chaperone CopZ</fullName>
    </submittedName>
</protein>
<evidence type="ECO:0000259" key="1">
    <source>
        <dbReference type="PROSITE" id="PS50846"/>
    </source>
</evidence>